<dbReference type="InterPro" id="IPR016032">
    <property type="entry name" value="Sig_transdc_resp-reg_C-effctor"/>
</dbReference>
<keyword evidence="12" id="KW-1185">Reference proteome</keyword>
<comment type="caution">
    <text evidence="11">The sequence shown here is derived from an EMBL/GenBank/DDBJ whole genome shotgun (WGS) entry which is preliminary data.</text>
</comment>
<evidence type="ECO:0000313" key="12">
    <source>
        <dbReference type="Proteomes" id="UP000190229"/>
    </source>
</evidence>
<gene>
    <name evidence="11" type="ORF">B2M26_03255</name>
</gene>
<dbReference type="SMART" id="SM00862">
    <property type="entry name" value="Trans_reg_C"/>
    <property type="match status" value="1"/>
</dbReference>
<evidence type="ECO:0000256" key="4">
    <source>
        <dbReference type="ARBA" id="ARBA00023015"/>
    </source>
</evidence>
<dbReference type="EMBL" id="MWPS01000007">
    <property type="protein sequence ID" value="OPG17108.1"/>
    <property type="molecule type" value="Genomic_DNA"/>
</dbReference>
<dbReference type="Gene3D" id="3.40.50.2300">
    <property type="match status" value="1"/>
</dbReference>
<proteinExistence type="predicted"/>
<feature type="DNA-binding region" description="OmpR/PhoB-type" evidence="8">
    <location>
        <begin position="127"/>
        <end position="228"/>
    </location>
</feature>
<dbReference type="FunFam" id="3.40.50.2300:FF:000001">
    <property type="entry name" value="DNA-binding response regulator PhoB"/>
    <property type="match status" value="1"/>
</dbReference>
<feature type="modified residue" description="4-aspartylphosphate" evidence="7">
    <location>
        <position position="53"/>
    </location>
</feature>
<reference evidence="11 12" key="1">
    <citation type="submission" date="2017-02" db="EMBL/GenBank/DDBJ databases">
        <title>Draft genome of Acidibacillus ferrooxidans Huett2.</title>
        <authorList>
            <person name="Schopf S."/>
        </authorList>
    </citation>
    <scope>NUCLEOTIDE SEQUENCE [LARGE SCALE GENOMIC DNA]</scope>
    <source>
        <strain evidence="11 12">Huett2</strain>
    </source>
</reference>
<feature type="domain" description="OmpR/PhoB-type" evidence="10">
    <location>
        <begin position="127"/>
        <end position="228"/>
    </location>
</feature>
<dbReference type="GO" id="GO:0032993">
    <property type="term" value="C:protein-DNA complex"/>
    <property type="evidence" value="ECO:0007669"/>
    <property type="project" value="TreeGrafter"/>
</dbReference>
<evidence type="ECO:0000256" key="5">
    <source>
        <dbReference type="ARBA" id="ARBA00023125"/>
    </source>
</evidence>
<evidence type="ECO:0000313" key="11">
    <source>
        <dbReference type="EMBL" id="OPG17108.1"/>
    </source>
</evidence>
<name>A0A1V4EWS1_9BACL</name>
<dbReference type="InterPro" id="IPR001867">
    <property type="entry name" value="OmpR/PhoB-type_DNA-bd"/>
</dbReference>
<dbReference type="CDD" id="cd00383">
    <property type="entry name" value="trans_reg_C"/>
    <property type="match status" value="1"/>
</dbReference>
<dbReference type="FunFam" id="1.10.10.10:FF:000018">
    <property type="entry name" value="DNA-binding response regulator ResD"/>
    <property type="match status" value="1"/>
</dbReference>
<dbReference type="Gene3D" id="6.10.250.690">
    <property type="match status" value="1"/>
</dbReference>
<dbReference type="GO" id="GO:0000156">
    <property type="term" value="F:phosphorelay response regulator activity"/>
    <property type="evidence" value="ECO:0007669"/>
    <property type="project" value="TreeGrafter"/>
</dbReference>
<dbReference type="Gene3D" id="1.10.10.10">
    <property type="entry name" value="Winged helix-like DNA-binding domain superfamily/Winged helix DNA-binding domain"/>
    <property type="match status" value="1"/>
</dbReference>
<dbReference type="Pfam" id="PF00486">
    <property type="entry name" value="Trans_reg_C"/>
    <property type="match status" value="1"/>
</dbReference>
<keyword evidence="5 8" id="KW-0238">DNA-binding</keyword>
<dbReference type="PANTHER" id="PTHR48111:SF73">
    <property type="entry name" value="ALKALINE PHOSPHATASE SYNTHESIS TRANSCRIPTIONAL REGULATORY PROTEIN PHOP"/>
    <property type="match status" value="1"/>
</dbReference>
<evidence type="ECO:0000256" key="7">
    <source>
        <dbReference type="PROSITE-ProRule" id="PRU00169"/>
    </source>
</evidence>
<dbReference type="PROSITE" id="PS51755">
    <property type="entry name" value="OMPR_PHOB"/>
    <property type="match status" value="1"/>
</dbReference>
<evidence type="ECO:0000256" key="1">
    <source>
        <dbReference type="ARBA" id="ARBA00004496"/>
    </source>
</evidence>
<keyword evidence="2 7" id="KW-0597">Phosphoprotein</keyword>
<keyword evidence="4" id="KW-0805">Transcription regulation</keyword>
<keyword evidence="6" id="KW-0804">Transcription</keyword>
<organism evidence="11 12">
    <name type="scientific">Ferroacidibacillus organovorans</name>
    <dbReference type="NCBI Taxonomy" id="1765683"/>
    <lineage>
        <taxon>Bacteria</taxon>
        <taxon>Bacillati</taxon>
        <taxon>Bacillota</taxon>
        <taxon>Bacilli</taxon>
        <taxon>Bacillales</taxon>
        <taxon>Alicyclobacillaceae</taxon>
        <taxon>Ferroacidibacillus</taxon>
    </lineage>
</organism>
<evidence type="ECO:0000256" key="8">
    <source>
        <dbReference type="PROSITE-ProRule" id="PRU01091"/>
    </source>
</evidence>
<evidence type="ECO:0000259" key="9">
    <source>
        <dbReference type="PROSITE" id="PS50110"/>
    </source>
</evidence>
<dbReference type="PANTHER" id="PTHR48111">
    <property type="entry name" value="REGULATOR OF RPOS"/>
    <property type="match status" value="1"/>
</dbReference>
<evidence type="ECO:0000259" key="10">
    <source>
        <dbReference type="PROSITE" id="PS51755"/>
    </source>
</evidence>
<evidence type="ECO:0000256" key="3">
    <source>
        <dbReference type="ARBA" id="ARBA00023012"/>
    </source>
</evidence>
<feature type="domain" description="Response regulatory" evidence="9">
    <location>
        <begin position="4"/>
        <end position="117"/>
    </location>
</feature>
<dbReference type="InterPro" id="IPR011006">
    <property type="entry name" value="CheY-like_superfamily"/>
</dbReference>
<evidence type="ECO:0000256" key="2">
    <source>
        <dbReference type="ARBA" id="ARBA00022553"/>
    </source>
</evidence>
<dbReference type="InterPro" id="IPR039420">
    <property type="entry name" value="WalR-like"/>
</dbReference>
<dbReference type="GO" id="GO:0000976">
    <property type="term" value="F:transcription cis-regulatory region binding"/>
    <property type="evidence" value="ECO:0007669"/>
    <property type="project" value="TreeGrafter"/>
</dbReference>
<dbReference type="Proteomes" id="UP000190229">
    <property type="component" value="Unassembled WGS sequence"/>
</dbReference>
<protein>
    <submittedName>
        <fullName evidence="11">DNA-binding response regulator</fullName>
    </submittedName>
</protein>
<dbReference type="SMART" id="SM00448">
    <property type="entry name" value="REC"/>
    <property type="match status" value="1"/>
</dbReference>
<dbReference type="PROSITE" id="PS50110">
    <property type="entry name" value="RESPONSE_REGULATORY"/>
    <property type="match status" value="1"/>
</dbReference>
<dbReference type="SUPFAM" id="SSF46894">
    <property type="entry name" value="C-terminal effector domain of the bipartite response regulators"/>
    <property type="match status" value="1"/>
</dbReference>
<keyword evidence="3" id="KW-0902">Two-component regulatory system</keyword>
<accession>A0A1V4EWS1</accession>
<evidence type="ECO:0000256" key="6">
    <source>
        <dbReference type="ARBA" id="ARBA00023163"/>
    </source>
</evidence>
<dbReference type="InterPro" id="IPR001789">
    <property type="entry name" value="Sig_transdc_resp-reg_receiver"/>
</dbReference>
<dbReference type="GO" id="GO:0006355">
    <property type="term" value="P:regulation of DNA-templated transcription"/>
    <property type="evidence" value="ECO:0007669"/>
    <property type="project" value="InterPro"/>
</dbReference>
<comment type="subcellular location">
    <subcellularLocation>
        <location evidence="1">Cytoplasm</location>
    </subcellularLocation>
</comment>
<dbReference type="InterPro" id="IPR036388">
    <property type="entry name" value="WH-like_DNA-bd_sf"/>
</dbReference>
<dbReference type="GO" id="GO:0005829">
    <property type="term" value="C:cytosol"/>
    <property type="evidence" value="ECO:0007669"/>
    <property type="project" value="TreeGrafter"/>
</dbReference>
<dbReference type="AlphaFoldDB" id="A0A1V4EWS1"/>
<dbReference type="CDD" id="cd17574">
    <property type="entry name" value="REC_OmpR"/>
    <property type="match status" value="1"/>
</dbReference>
<sequence>MLQKILVVDDEIVIIDVIQSYLEKAGYQVVTATNGVECMRQFILYKPDLVILDLMLPDHSGEDLCKTIRAQSDVAVIMVTAKSSINSRIRGLSLGADDYLIKPFDPRELITRVKTVLRRTEEHRLLAYSIEWDDGKLIIDDKRHKVFARGEELSLTSREYDLLVTLARHPGRVWTRDELVVRAFGFQYEGDLRTIDAFIKTLRQKLEENPRQPRYVHTVYGVGYRFEVKPL</sequence>
<dbReference type="Pfam" id="PF00072">
    <property type="entry name" value="Response_reg"/>
    <property type="match status" value="1"/>
</dbReference>
<dbReference type="SUPFAM" id="SSF52172">
    <property type="entry name" value="CheY-like"/>
    <property type="match status" value="1"/>
</dbReference>